<dbReference type="OrthoDB" id="8478129at2"/>
<dbReference type="Proteomes" id="UP000245133">
    <property type="component" value="Unassembled WGS sequence"/>
</dbReference>
<dbReference type="InterPro" id="IPR003607">
    <property type="entry name" value="HD/PDEase_dom"/>
</dbReference>
<reference evidence="1 2" key="1">
    <citation type="submission" date="2018-02" db="EMBL/GenBank/DDBJ databases">
        <title>Novel Leptospira species isolated from soil and water in Japan.</title>
        <authorList>
            <person name="Nakao R."/>
            <person name="Masuzawa T."/>
        </authorList>
    </citation>
    <scope>NUCLEOTIDE SEQUENCE [LARGE SCALE GENOMIC DNA]</scope>
    <source>
        <strain evidence="1 2">YH101</strain>
    </source>
</reference>
<accession>A0A2P2DXX1</accession>
<dbReference type="EMBL" id="BFBB01000003">
    <property type="protein sequence ID" value="GBF49477.1"/>
    <property type="molecule type" value="Genomic_DNA"/>
</dbReference>
<name>A0A2P2DXX1_9LEPT</name>
<evidence type="ECO:0000313" key="1">
    <source>
        <dbReference type="EMBL" id="GBF49477.1"/>
    </source>
</evidence>
<proteinExistence type="predicted"/>
<keyword evidence="1" id="KW-0378">Hydrolase</keyword>
<dbReference type="AlphaFoldDB" id="A0A2P2DXX1"/>
<dbReference type="CDD" id="cd00077">
    <property type="entry name" value="HDc"/>
    <property type="match status" value="1"/>
</dbReference>
<dbReference type="GO" id="GO:0016787">
    <property type="term" value="F:hydrolase activity"/>
    <property type="evidence" value="ECO:0007669"/>
    <property type="project" value="UniProtKB-KW"/>
</dbReference>
<organism evidence="1 2">
    <name type="scientific">Leptospira ryugenii</name>
    <dbReference type="NCBI Taxonomy" id="1917863"/>
    <lineage>
        <taxon>Bacteria</taxon>
        <taxon>Pseudomonadati</taxon>
        <taxon>Spirochaetota</taxon>
        <taxon>Spirochaetia</taxon>
        <taxon>Leptospirales</taxon>
        <taxon>Leptospiraceae</taxon>
        <taxon>Leptospira</taxon>
    </lineage>
</organism>
<evidence type="ECO:0000313" key="2">
    <source>
        <dbReference type="Proteomes" id="UP000245133"/>
    </source>
</evidence>
<dbReference type="SUPFAM" id="SSF109604">
    <property type="entry name" value="HD-domain/PDEase-like"/>
    <property type="match status" value="1"/>
</dbReference>
<dbReference type="PANTHER" id="PTHR35569">
    <property type="entry name" value="CYANAMIDE HYDRATASE DDI2-RELATED"/>
    <property type="match status" value="1"/>
</dbReference>
<dbReference type="Gene3D" id="1.10.3210.10">
    <property type="entry name" value="Hypothetical protein af1432"/>
    <property type="match status" value="1"/>
</dbReference>
<keyword evidence="2" id="KW-1185">Reference proteome</keyword>
<dbReference type="RefSeq" id="WP_135354999.1">
    <property type="nucleotide sequence ID" value="NZ_BFBB01000003.1"/>
</dbReference>
<comment type="caution">
    <text evidence="1">The sequence shown here is derived from an EMBL/GenBank/DDBJ whole genome shotgun (WGS) entry which is preliminary data.</text>
</comment>
<sequence length="196" mass="22615">METIPDSKIVKEAHSIVKHALNENIYNHSMRVYQLGLLYGKIKQIPFDLEELCLVSLFHDIGLNEQYRQKGKSFQIGSSSTLREYLKSETKLPITRINAMMEAIDFHFLLKPRWEKGELAGLLQTAAHMDVLGRNSSSIPRVDRKRIVNHYPKKRFFLEFNLCLIKSFTSVNSVIGLFSPEKCCDDNHYLKAENLA</sequence>
<gene>
    <name evidence="1" type="ORF">LPTSP4_09900</name>
</gene>
<dbReference type="PANTHER" id="PTHR35569:SF1">
    <property type="entry name" value="CYANAMIDE HYDRATASE DDI2-RELATED"/>
    <property type="match status" value="1"/>
</dbReference>
<protein>
    <submittedName>
        <fullName evidence="1">Putative metal dependent phosphohydrolase</fullName>
    </submittedName>
</protein>